<dbReference type="Proteomes" id="UP001303046">
    <property type="component" value="Unassembled WGS sequence"/>
</dbReference>
<feature type="compositionally biased region" description="Low complexity" evidence="1">
    <location>
        <begin position="62"/>
        <end position="75"/>
    </location>
</feature>
<dbReference type="EMBL" id="JAVFWL010000002">
    <property type="protein sequence ID" value="KAK6737490.1"/>
    <property type="molecule type" value="Genomic_DNA"/>
</dbReference>
<evidence type="ECO:0000313" key="3">
    <source>
        <dbReference type="Proteomes" id="UP001303046"/>
    </source>
</evidence>
<name>A0ABR1CJ43_NECAM</name>
<organism evidence="2 3">
    <name type="scientific">Necator americanus</name>
    <name type="common">Human hookworm</name>
    <dbReference type="NCBI Taxonomy" id="51031"/>
    <lineage>
        <taxon>Eukaryota</taxon>
        <taxon>Metazoa</taxon>
        <taxon>Ecdysozoa</taxon>
        <taxon>Nematoda</taxon>
        <taxon>Chromadorea</taxon>
        <taxon>Rhabditida</taxon>
        <taxon>Rhabditina</taxon>
        <taxon>Rhabditomorpha</taxon>
        <taxon>Strongyloidea</taxon>
        <taxon>Ancylostomatidae</taxon>
        <taxon>Bunostominae</taxon>
        <taxon>Necator</taxon>
    </lineage>
</organism>
<reference evidence="2 3" key="1">
    <citation type="submission" date="2023-08" db="EMBL/GenBank/DDBJ databases">
        <title>A Necator americanus chromosomal reference genome.</title>
        <authorList>
            <person name="Ilik V."/>
            <person name="Petrzelkova K.J."/>
            <person name="Pardy F."/>
            <person name="Fuh T."/>
            <person name="Niatou-Singa F.S."/>
            <person name="Gouil Q."/>
            <person name="Baker L."/>
            <person name="Ritchie M.E."/>
            <person name="Jex A.R."/>
            <person name="Gazzola D."/>
            <person name="Li H."/>
            <person name="Toshio Fujiwara R."/>
            <person name="Zhan B."/>
            <person name="Aroian R.V."/>
            <person name="Pafco B."/>
            <person name="Schwarz E.M."/>
        </authorList>
    </citation>
    <scope>NUCLEOTIDE SEQUENCE [LARGE SCALE GENOMIC DNA]</scope>
    <source>
        <strain evidence="2 3">Aroian</strain>
        <tissue evidence="2">Whole animal</tissue>
    </source>
</reference>
<protein>
    <submittedName>
        <fullName evidence="2">Uncharacterized protein</fullName>
    </submittedName>
</protein>
<feature type="compositionally biased region" description="Polar residues" evidence="1">
    <location>
        <begin position="89"/>
        <end position="101"/>
    </location>
</feature>
<accession>A0ABR1CJ43</accession>
<feature type="region of interest" description="Disordered" evidence="1">
    <location>
        <begin position="62"/>
        <end position="107"/>
    </location>
</feature>
<sequence length="140" mass="15309">MRHHPRCGGSMRMTAPASPRLYRSLADSWCTSSDIAWRHRSMSTRFLAVAVSAMKRSMCSESSVEGSWPSSSSSSNLTRLRSGLGHSDPQISASCSHTPSPKGSRKDGVVSFHRFLTRNVSLDAPAIRKVGCDEDIINKN</sequence>
<keyword evidence="3" id="KW-1185">Reference proteome</keyword>
<evidence type="ECO:0000256" key="1">
    <source>
        <dbReference type="SAM" id="MobiDB-lite"/>
    </source>
</evidence>
<proteinExistence type="predicted"/>
<comment type="caution">
    <text evidence="2">The sequence shown here is derived from an EMBL/GenBank/DDBJ whole genome shotgun (WGS) entry which is preliminary data.</text>
</comment>
<evidence type="ECO:0000313" key="2">
    <source>
        <dbReference type="EMBL" id="KAK6737490.1"/>
    </source>
</evidence>
<gene>
    <name evidence="2" type="primary">Necator_chrII.g7704</name>
    <name evidence="2" type="ORF">RB195_019910</name>
</gene>